<feature type="domain" description="Peptidase M24" evidence="1">
    <location>
        <begin position="18"/>
        <end position="185"/>
    </location>
</feature>
<dbReference type="Pfam" id="PF00557">
    <property type="entry name" value="Peptidase_M24"/>
    <property type="match status" value="1"/>
</dbReference>
<name>A8C7R2_CLAFS</name>
<dbReference type="InterPro" id="IPR050659">
    <property type="entry name" value="Peptidase_M24B"/>
</dbReference>
<evidence type="ECO:0000313" key="3">
    <source>
        <dbReference type="EMBL" id="ABV57818.1"/>
    </source>
</evidence>
<evidence type="ECO:0008006" key="4">
    <source>
        <dbReference type="Google" id="ProtNLM"/>
    </source>
</evidence>
<evidence type="ECO:0000259" key="1">
    <source>
        <dbReference type="Pfam" id="PF00557"/>
    </source>
</evidence>
<sequence length="644" mass="71586">MSQDSSPAVSDEAARASRLREAETKAVQLFEAIERDLIRPGISEKHLSQQIYDLGFQLFGIKTHWHKRVVRSGPNTLSPFEDNPPDRVIQQDDILVVDLGPVFEAWEADFGRTFVLGNDAAKLKLRDALEPMWMQVKAIYDGRPDMTGEELYNAAVMAAEAEGWGFGAPIAGHIVGSFPHERIPRDKISLYITRGNDKTMNSVNESHPQTQAAHNFDPPPEPTHAMAEVKSPRAIEAAVREHLHGTQYAVLSLKPLTGGTANFLYHAELQTRLANGVGEVLVKHGEGYVAQHPDFALTKSRCEIEVESLRLLSAFPHVSSPAYDIGTPDMYFFDATTSTQIQEYLPNATSLKDYALKHYPSPTSPDVIPQCVELGQALGRWLRAFHTARDTKDTHQKLRTLLGRNSEMQALKKSINYDQLLLRMQDFPALVSDERETEAVVRDIVAMASAELRDESRLDVIHGDFWTGNILLPDAAIQDGPPTPIRIIDWEMAQLGVQPQDVGQLLAELWLLKLYRDIDAGTWILQGFVDGYGSTDSAFALRALLHVGAHLICFGARTPGWGTAEQNERVARMGWHVLLAAWRGDEAALEDHEVGYSHNLIKSSFCIIFSFIIVFFIRHQVPHQASSVDGLASVAYSMGKDVCG</sequence>
<dbReference type="InterPro" id="IPR036005">
    <property type="entry name" value="Creatinase/aminopeptidase-like"/>
</dbReference>
<dbReference type="SUPFAM" id="SSF55920">
    <property type="entry name" value="Creatinase/aminopeptidase"/>
    <property type="match status" value="1"/>
</dbReference>
<dbReference type="InterPro" id="IPR000994">
    <property type="entry name" value="Pept_M24"/>
</dbReference>
<dbReference type="InterPro" id="IPR011009">
    <property type="entry name" value="Kinase-like_dom_sf"/>
</dbReference>
<dbReference type="PANTHER" id="PTHR46112:SF2">
    <property type="entry name" value="XAA-PRO AMINOPEPTIDASE P-RELATED"/>
    <property type="match status" value="1"/>
</dbReference>
<dbReference type="Pfam" id="PF01636">
    <property type="entry name" value="APH"/>
    <property type="match status" value="1"/>
</dbReference>
<dbReference type="PANTHER" id="PTHR46112">
    <property type="entry name" value="AMINOPEPTIDASE"/>
    <property type="match status" value="1"/>
</dbReference>
<dbReference type="Gene3D" id="3.30.200.20">
    <property type="entry name" value="Phosphorylase Kinase, domain 1"/>
    <property type="match status" value="1"/>
</dbReference>
<dbReference type="AlphaFoldDB" id="A8C7R2"/>
<dbReference type="SUPFAM" id="SSF56112">
    <property type="entry name" value="Protein kinase-like (PK-like)"/>
    <property type="match status" value="1"/>
</dbReference>
<dbReference type="CDD" id="cd01066">
    <property type="entry name" value="APP_MetAP"/>
    <property type="match status" value="1"/>
</dbReference>
<dbReference type="Gene3D" id="3.90.230.10">
    <property type="entry name" value="Creatinase/methionine aminopeptidase superfamily"/>
    <property type="match status" value="1"/>
</dbReference>
<dbReference type="InterPro" id="IPR002575">
    <property type="entry name" value="Aminoglycoside_PTrfase"/>
</dbReference>
<dbReference type="EMBL" id="EU006773">
    <property type="protein sequence ID" value="ABV57818.1"/>
    <property type="molecule type" value="Genomic_DNA"/>
</dbReference>
<evidence type="ECO:0000259" key="2">
    <source>
        <dbReference type="Pfam" id="PF01636"/>
    </source>
</evidence>
<organism evidence="3">
    <name type="scientific">Claviceps fusiformis</name>
    <name type="common">Ergot fungus</name>
    <dbReference type="NCBI Taxonomy" id="40602"/>
    <lineage>
        <taxon>Eukaryota</taxon>
        <taxon>Fungi</taxon>
        <taxon>Dikarya</taxon>
        <taxon>Ascomycota</taxon>
        <taxon>Pezizomycotina</taxon>
        <taxon>Sordariomycetes</taxon>
        <taxon>Hypocreomycetidae</taxon>
        <taxon>Hypocreales</taxon>
        <taxon>Clavicipitaceae</taxon>
        <taxon>Claviceps</taxon>
    </lineage>
</organism>
<accession>A8C7R2</accession>
<dbReference type="Gene3D" id="3.90.1200.10">
    <property type="match status" value="1"/>
</dbReference>
<protein>
    <recommendedName>
        <fullName evidence="4">Aminoglycoside phosphotransferase domain-containing protein</fullName>
    </recommendedName>
</protein>
<reference evidence="3" key="1">
    <citation type="journal article" date="2007" name="Appl. Environ. Microbiol.">
        <title>Comparison of ergot alkaloid biosynthesis gene clusters in Claviceps species indicates loss of late pathway steps in evolution of C. fusiformis.</title>
        <authorList>
            <person name="Lorenz N."/>
            <person name="Wilson E.V."/>
            <person name="Machado C."/>
            <person name="Schardl C.L."/>
            <person name="Tudzynski P."/>
        </authorList>
    </citation>
    <scope>NUCLEOTIDE SEQUENCE</scope>
    <source>
        <strain evidence="3">PRL 1980</strain>
    </source>
</reference>
<feature type="domain" description="Aminoglycoside phosphotransferase" evidence="2">
    <location>
        <begin position="280"/>
        <end position="513"/>
    </location>
</feature>
<proteinExistence type="predicted"/>